<dbReference type="Pfam" id="PF02665">
    <property type="entry name" value="Nitrate_red_gam"/>
    <property type="match status" value="1"/>
</dbReference>
<evidence type="ECO:0000256" key="15">
    <source>
        <dbReference type="ARBA" id="ARBA00063882"/>
    </source>
</evidence>
<evidence type="ECO:0000256" key="10">
    <source>
        <dbReference type="ARBA" id="ARBA00023002"/>
    </source>
</evidence>
<evidence type="ECO:0000259" key="18">
    <source>
        <dbReference type="Pfam" id="PF02665"/>
    </source>
</evidence>
<feature type="transmembrane region" description="Helical" evidence="17">
    <location>
        <begin position="49"/>
        <end position="78"/>
    </location>
</feature>
<dbReference type="GO" id="GO:0019645">
    <property type="term" value="P:anaerobic electron transport chain"/>
    <property type="evidence" value="ECO:0007669"/>
    <property type="project" value="TreeGrafter"/>
</dbReference>
<dbReference type="GO" id="GO:0009055">
    <property type="term" value="F:electron transfer activity"/>
    <property type="evidence" value="ECO:0007669"/>
    <property type="project" value="TreeGrafter"/>
</dbReference>
<evidence type="ECO:0000256" key="13">
    <source>
        <dbReference type="ARBA" id="ARBA00023136"/>
    </source>
</evidence>
<evidence type="ECO:0000256" key="5">
    <source>
        <dbReference type="ARBA" id="ARBA00022617"/>
    </source>
</evidence>
<evidence type="ECO:0000256" key="17">
    <source>
        <dbReference type="SAM" id="Phobius"/>
    </source>
</evidence>
<dbReference type="PANTHER" id="PTHR30598">
    <property type="entry name" value="NITRATE REDUCTASE PRIVATE CHAPERONE, REDOX ENZYME MATURATION PROTEIN REMP FAMILY"/>
    <property type="match status" value="1"/>
</dbReference>
<keyword evidence="7" id="KW-0479">Metal-binding</keyword>
<dbReference type="EMBL" id="CP058214">
    <property type="protein sequence ID" value="QPC43261.1"/>
    <property type="molecule type" value="Genomic_DNA"/>
</dbReference>
<dbReference type="InterPro" id="IPR036197">
    <property type="entry name" value="NarG-like_sf"/>
</dbReference>
<feature type="domain" description="NarG-like" evidence="18">
    <location>
        <begin position="6"/>
        <end position="227"/>
    </location>
</feature>
<feature type="transmembrane region" description="Helical" evidence="17">
    <location>
        <begin position="90"/>
        <end position="110"/>
    </location>
</feature>
<dbReference type="GO" id="GO:0020037">
    <property type="term" value="F:heme binding"/>
    <property type="evidence" value="ECO:0007669"/>
    <property type="project" value="TreeGrafter"/>
</dbReference>
<evidence type="ECO:0000256" key="8">
    <source>
        <dbReference type="ARBA" id="ARBA00022982"/>
    </source>
</evidence>
<keyword evidence="8" id="KW-0249">Electron transport</keyword>
<accession>A0A7S8HC55</accession>
<evidence type="ECO:0000256" key="7">
    <source>
        <dbReference type="ARBA" id="ARBA00022723"/>
    </source>
</evidence>
<comment type="subcellular location">
    <subcellularLocation>
        <location evidence="1">Cell membrane</location>
        <topology evidence="1">Multi-pass membrane protein</topology>
    </subcellularLocation>
</comment>
<keyword evidence="13 17" id="KW-0472">Membrane</keyword>
<evidence type="ECO:0000256" key="14">
    <source>
        <dbReference type="ARBA" id="ARBA00048294"/>
    </source>
</evidence>
<keyword evidence="10 19" id="KW-0560">Oxidoreductase</keyword>
<dbReference type="GO" id="GO:0160182">
    <property type="term" value="F:nitrate reductase (quinone) activity"/>
    <property type="evidence" value="ECO:0007669"/>
    <property type="project" value="UniProtKB-EC"/>
</dbReference>
<evidence type="ECO:0000256" key="6">
    <source>
        <dbReference type="ARBA" id="ARBA00022692"/>
    </source>
</evidence>
<dbReference type="RefSeq" id="WP_213160623.1">
    <property type="nucleotide sequence ID" value="NZ_CP058214.1"/>
</dbReference>
<name>A0A7S8HC55_9HYPH</name>
<dbReference type="EC" id="1.7.5.1" evidence="2"/>
<keyword evidence="9 17" id="KW-1133">Transmembrane helix</keyword>
<evidence type="ECO:0000256" key="4">
    <source>
        <dbReference type="ARBA" id="ARBA00022475"/>
    </source>
</evidence>
<dbReference type="GO" id="GO:0009325">
    <property type="term" value="C:nitrate reductase complex"/>
    <property type="evidence" value="ECO:0007669"/>
    <property type="project" value="InterPro"/>
</dbReference>
<keyword evidence="12" id="KW-0534">Nitrate assimilation</keyword>
<evidence type="ECO:0000256" key="9">
    <source>
        <dbReference type="ARBA" id="ARBA00022989"/>
    </source>
</evidence>
<evidence type="ECO:0000256" key="16">
    <source>
        <dbReference type="PIRSR" id="PIRSR603816-1"/>
    </source>
</evidence>
<feature type="binding site" description="axial binding residue" evidence="16">
    <location>
        <position position="67"/>
    </location>
    <ligand>
        <name>heme b</name>
        <dbReference type="ChEBI" id="CHEBI:60344"/>
        <label>1</label>
    </ligand>
    <ligandPart>
        <name>Fe</name>
        <dbReference type="ChEBI" id="CHEBI:18248"/>
    </ligandPart>
</feature>
<comment type="catalytic activity">
    <reaction evidence="14">
        <text>nitrate + a quinol = a quinone + nitrite + H2O</text>
        <dbReference type="Rhea" id="RHEA:56144"/>
        <dbReference type="ChEBI" id="CHEBI:15377"/>
        <dbReference type="ChEBI" id="CHEBI:16301"/>
        <dbReference type="ChEBI" id="CHEBI:17632"/>
        <dbReference type="ChEBI" id="CHEBI:24646"/>
        <dbReference type="ChEBI" id="CHEBI:132124"/>
        <dbReference type="EC" id="1.7.5.1"/>
    </reaction>
</comment>
<dbReference type="Gene3D" id="1.20.950.20">
    <property type="entry name" value="Transmembrane di-heme cytochromes, Chain C"/>
    <property type="match status" value="1"/>
</dbReference>
<comment type="subunit">
    <text evidence="15">Dimer of heterotrimers each composed of an alpha, a beta and a gamma chain. Alpha and beta are catalytic chains; gamma chains are involved in binding the enzyme complex to the cytoplasmic membrane.</text>
</comment>
<feature type="binding site" description="axial binding residue" evidence="16">
    <location>
        <position position="207"/>
    </location>
    <ligand>
        <name>heme b</name>
        <dbReference type="ChEBI" id="CHEBI:60344"/>
        <label>1</label>
    </ligand>
    <ligandPart>
        <name>Fe</name>
        <dbReference type="ChEBI" id="CHEBI:18248"/>
    </ligandPart>
</feature>
<dbReference type="GO" id="GO:0005886">
    <property type="term" value="C:plasma membrane"/>
    <property type="evidence" value="ECO:0007669"/>
    <property type="project" value="UniProtKB-SubCell"/>
</dbReference>
<keyword evidence="4" id="KW-1003">Cell membrane</keyword>
<feature type="binding site" description="axial binding residue" evidence="16">
    <location>
        <position position="57"/>
    </location>
    <ligand>
        <name>heme b</name>
        <dbReference type="ChEBI" id="CHEBI:60344"/>
        <label>1</label>
    </ligand>
    <ligandPart>
        <name>Fe</name>
        <dbReference type="ChEBI" id="CHEBI:18248"/>
    </ligandPart>
</feature>
<keyword evidence="20" id="KW-1185">Reference proteome</keyword>
<dbReference type="GO" id="GO:0042128">
    <property type="term" value="P:nitrate assimilation"/>
    <property type="evidence" value="ECO:0007669"/>
    <property type="project" value="UniProtKB-KW"/>
</dbReference>
<evidence type="ECO:0000256" key="12">
    <source>
        <dbReference type="ARBA" id="ARBA00023063"/>
    </source>
</evidence>
<feature type="transmembrane region" description="Helical" evidence="17">
    <location>
        <begin position="12"/>
        <end position="29"/>
    </location>
</feature>
<dbReference type="SUPFAM" id="SSF103501">
    <property type="entry name" value="Respiratory nitrate reductase 1 gamma chain"/>
    <property type="match status" value="1"/>
</dbReference>
<dbReference type="InterPro" id="IPR023234">
    <property type="entry name" value="NarG-like_domain"/>
</dbReference>
<proteinExistence type="predicted"/>
<keyword evidence="11 16" id="KW-0408">Iron</keyword>
<evidence type="ECO:0000313" key="19">
    <source>
        <dbReference type="EMBL" id="QPC43261.1"/>
    </source>
</evidence>
<dbReference type="InterPro" id="IPR051936">
    <property type="entry name" value="Heme-iron_electron_transfer"/>
</dbReference>
<organism evidence="19 20">
    <name type="scientific">Kaustia mangrovi</name>
    <dbReference type="NCBI Taxonomy" id="2593653"/>
    <lineage>
        <taxon>Bacteria</taxon>
        <taxon>Pseudomonadati</taxon>
        <taxon>Pseudomonadota</taxon>
        <taxon>Alphaproteobacteria</taxon>
        <taxon>Hyphomicrobiales</taxon>
        <taxon>Parvibaculaceae</taxon>
        <taxon>Kaustia</taxon>
    </lineage>
</organism>
<dbReference type="GO" id="GO:0046872">
    <property type="term" value="F:metal ion binding"/>
    <property type="evidence" value="ECO:0007669"/>
    <property type="project" value="UniProtKB-KW"/>
</dbReference>
<feature type="binding site" description="axial binding residue" evidence="16">
    <location>
        <position position="189"/>
    </location>
    <ligand>
        <name>heme b</name>
        <dbReference type="ChEBI" id="CHEBI:60344"/>
        <label>1</label>
    </ligand>
    <ligandPart>
        <name>Fe</name>
        <dbReference type="ChEBI" id="CHEBI:18248"/>
    </ligandPart>
</feature>
<evidence type="ECO:0000256" key="3">
    <source>
        <dbReference type="ARBA" id="ARBA00022448"/>
    </source>
</evidence>
<evidence type="ECO:0000313" key="20">
    <source>
        <dbReference type="Proteomes" id="UP000593594"/>
    </source>
</evidence>
<dbReference type="KEGG" id="kmn:HW532_11500"/>
<evidence type="ECO:0000256" key="11">
    <source>
        <dbReference type="ARBA" id="ARBA00023004"/>
    </source>
</evidence>
<evidence type="ECO:0000256" key="2">
    <source>
        <dbReference type="ARBA" id="ARBA00012500"/>
    </source>
</evidence>
<dbReference type="FunFam" id="1.20.950.20:FF:000001">
    <property type="entry name" value="Respiratory nitrate reductase subunit gamma"/>
    <property type="match status" value="1"/>
</dbReference>
<keyword evidence="6 17" id="KW-0812">Transmembrane</keyword>
<feature type="transmembrane region" description="Helical" evidence="17">
    <location>
        <begin position="130"/>
        <end position="150"/>
    </location>
</feature>
<keyword evidence="5 16" id="KW-0349">Heme</keyword>
<protein>
    <recommendedName>
        <fullName evidence="2">nitrate reductase (quinone)</fullName>
        <ecNumber evidence="2">1.7.5.1</ecNumber>
    </recommendedName>
</protein>
<gene>
    <name evidence="19" type="primary">narI</name>
    <name evidence="19" type="ORF">HW532_11500</name>
</gene>
<evidence type="ECO:0000256" key="1">
    <source>
        <dbReference type="ARBA" id="ARBA00004651"/>
    </source>
</evidence>
<dbReference type="InterPro" id="IPR003816">
    <property type="entry name" value="Nitrate_red_gam"/>
</dbReference>
<feature type="transmembrane region" description="Helical" evidence="17">
    <location>
        <begin position="178"/>
        <end position="200"/>
    </location>
</feature>
<keyword evidence="3" id="KW-0813">Transport</keyword>
<dbReference type="Proteomes" id="UP000593594">
    <property type="component" value="Chromosome"/>
</dbReference>
<sequence>MSGYLNTLLFGIYPYIALVVLILGTVVRYDREPYTWRSGSSQLLRRRQLVWGSVLFHVGVLVIFFGHLIGLLTPIAVFDALGISHGAKQLLAIVAGGVAGIMAIAGATLLAHRRLFDPRVRAASSATDTLIILLLWVQLALGLATIPVSLQHLDGEEMVKFMSWAQGIFTFDPQASGYVADAAIVFKLHLVLGLTILLLFPFTRLVHMLSVPVRYIWRPGYQVVRERNHRPAAPRQPAE</sequence>
<dbReference type="AlphaFoldDB" id="A0A7S8HC55"/>
<dbReference type="PANTHER" id="PTHR30598:SF3">
    <property type="entry name" value="RESPIRATORY NITRATE REDUCTASE 1 GAMMA CHAIN"/>
    <property type="match status" value="1"/>
</dbReference>
<reference evidence="19 20" key="1">
    <citation type="submission" date="2020-06" db="EMBL/GenBank/DDBJ databases">
        <title>Genome sequence of 2 isolates from Red Sea Mangroves.</title>
        <authorList>
            <person name="Sefrji F."/>
            <person name="Michoud G."/>
            <person name="Merlino G."/>
            <person name="Daffonchio D."/>
        </authorList>
    </citation>
    <scope>NUCLEOTIDE SEQUENCE [LARGE SCALE GENOMIC DNA]</scope>
    <source>
        <strain evidence="19 20">R1DC25</strain>
    </source>
</reference>
<dbReference type="NCBIfam" id="TIGR00351">
    <property type="entry name" value="narI"/>
    <property type="match status" value="1"/>
</dbReference>